<evidence type="ECO:0000256" key="6">
    <source>
        <dbReference type="SAM" id="SignalP"/>
    </source>
</evidence>
<evidence type="ECO:0000256" key="1">
    <source>
        <dbReference type="ARBA" id="ARBA00004193"/>
    </source>
</evidence>
<dbReference type="InterPro" id="IPR000914">
    <property type="entry name" value="SBP_5_dom"/>
</dbReference>
<organism evidence="8 9">
    <name type="scientific">Dietzia aerolata</name>
    <dbReference type="NCBI Taxonomy" id="595984"/>
    <lineage>
        <taxon>Bacteria</taxon>
        <taxon>Bacillati</taxon>
        <taxon>Actinomycetota</taxon>
        <taxon>Actinomycetes</taxon>
        <taxon>Mycobacteriales</taxon>
        <taxon>Dietziaceae</taxon>
        <taxon>Dietzia</taxon>
    </lineage>
</organism>
<dbReference type="SUPFAM" id="SSF53850">
    <property type="entry name" value="Periplasmic binding protein-like II"/>
    <property type="match status" value="1"/>
</dbReference>
<dbReference type="InterPro" id="IPR030678">
    <property type="entry name" value="Peptide/Ni-bd"/>
</dbReference>
<evidence type="ECO:0000313" key="8">
    <source>
        <dbReference type="EMBL" id="MFB9259411.1"/>
    </source>
</evidence>
<evidence type="ECO:0000259" key="7">
    <source>
        <dbReference type="Pfam" id="PF00496"/>
    </source>
</evidence>
<dbReference type="PROSITE" id="PS51257">
    <property type="entry name" value="PROKAR_LIPOPROTEIN"/>
    <property type="match status" value="1"/>
</dbReference>
<comment type="subcellular location">
    <subcellularLocation>
        <location evidence="1">Cell membrane</location>
        <topology evidence="1">Lipid-anchor</topology>
    </subcellularLocation>
</comment>
<feature type="domain" description="Solute-binding protein family 5" evidence="7">
    <location>
        <begin position="97"/>
        <end position="455"/>
    </location>
</feature>
<dbReference type="RefSeq" id="WP_182633622.1">
    <property type="nucleotide sequence ID" value="NZ_JAALDM010000324.1"/>
</dbReference>
<sequence length="535" mass="56128">MKKATGALAVLTAATLALTACGGGGADDSSTAGGSEGITPAAGGECTEDLVGGTITMGEYVMLPTFMPGQGQYGIRGGSESAAIYDRLMLWNPESQEFEPKLAESLEANDDNTVWTLTLREGVNFSNGDPLTAEDVAFTIGLHKDPATRSVAMTEAMNVDEVTVVDPQTVEFTLGESWAGFPALLAGTVGEVIPQAAYEAAGPEEWARNPIGAGAFVMDSYTPDQEVVLQPNPDYYDGPVCPTLEFIRIPGSQGTYEAFQTGEVQVGMLRGAKFVNQAQSDGVQGFEEIISAGSIINMNSGKAGYDGVLTDERARKAVGHAIDRDLWDQRLAGGEGQPTSALVAESSRFYDGQEGPKYDEAEAKRLVDEVKAENPDWDGSLELLISDGPENVEAGVVAKAMLDAAGFNVSIVNAPVSQVTARQFTGDYEVVIGGLAPSDADLASTLASAMSPGGATNLTGIDNPELTAALVEFKAAADLGAQKEALSHVQDVYNDVLPFTVLANAEQYVVIDESVKGVVPTMSSVMLFDNAYVEE</sequence>
<dbReference type="InterPro" id="IPR023765">
    <property type="entry name" value="SBP_5_CS"/>
</dbReference>
<name>A0ABV5JNX0_9ACTN</name>
<evidence type="ECO:0000256" key="2">
    <source>
        <dbReference type="ARBA" id="ARBA00005695"/>
    </source>
</evidence>
<gene>
    <name evidence="8" type="ORF">ACFFVD_06305</name>
</gene>
<feature type="chain" id="PRO_5046672518" evidence="6">
    <location>
        <begin position="23"/>
        <end position="535"/>
    </location>
</feature>
<dbReference type="PANTHER" id="PTHR30290">
    <property type="entry name" value="PERIPLASMIC BINDING COMPONENT OF ABC TRANSPORTER"/>
    <property type="match status" value="1"/>
</dbReference>
<proteinExistence type="inferred from homology"/>
<dbReference type="Pfam" id="PF00496">
    <property type="entry name" value="SBP_bac_5"/>
    <property type="match status" value="1"/>
</dbReference>
<keyword evidence="3" id="KW-0813">Transport</keyword>
<comment type="caution">
    <text evidence="8">The sequence shown here is derived from an EMBL/GenBank/DDBJ whole genome shotgun (WGS) entry which is preliminary data.</text>
</comment>
<evidence type="ECO:0000256" key="3">
    <source>
        <dbReference type="ARBA" id="ARBA00022448"/>
    </source>
</evidence>
<feature type="region of interest" description="Disordered" evidence="5">
    <location>
        <begin position="25"/>
        <end position="45"/>
    </location>
</feature>
<reference evidence="8 9" key="1">
    <citation type="submission" date="2024-09" db="EMBL/GenBank/DDBJ databases">
        <authorList>
            <person name="Sun Q."/>
            <person name="Mori K."/>
        </authorList>
    </citation>
    <scope>NUCLEOTIDE SEQUENCE [LARGE SCALE GENOMIC DNA]</scope>
    <source>
        <strain evidence="8 9">CCM 7659</strain>
    </source>
</reference>
<feature type="signal peptide" evidence="6">
    <location>
        <begin position="1"/>
        <end position="22"/>
    </location>
</feature>
<dbReference type="Gene3D" id="3.10.105.10">
    <property type="entry name" value="Dipeptide-binding Protein, Domain 3"/>
    <property type="match status" value="1"/>
</dbReference>
<accession>A0ABV5JNX0</accession>
<dbReference type="CDD" id="cd00995">
    <property type="entry name" value="PBP2_NikA_DppA_OppA_like"/>
    <property type="match status" value="1"/>
</dbReference>
<comment type="similarity">
    <text evidence="2">Belongs to the bacterial solute-binding protein 5 family.</text>
</comment>
<keyword evidence="4 6" id="KW-0732">Signal</keyword>
<dbReference type="PANTHER" id="PTHR30290:SF9">
    <property type="entry name" value="OLIGOPEPTIDE-BINDING PROTEIN APPA"/>
    <property type="match status" value="1"/>
</dbReference>
<evidence type="ECO:0000313" key="9">
    <source>
        <dbReference type="Proteomes" id="UP001589700"/>
    </source>
</evidence>
<dbReference type="PROSITE" id="PS01040">
    <property type="entry name" value="SBP_BACTERIAL_5"/>
    <property type="match status" value="1"/>
</dbReference>
<evidence type="ECO:0000256" key="4">
    <source>
        <dbReference type="ARBA" id="ARBA00022729"/>
    </source>
</evidence>
<dbReference type="EMBL" id="JBHMDY010000004">
    <property type="protein sequence ID" value="MFB9259411.1"/>
    <property type="molecule type" value="Genomic_DNA"/>
</dbReference>
<dbReference type="InterPro" id="IPR039424">
    <property type="entry name" value="SBP_5"/>
</dbReference>
<dbReference type="Proteomes" id="UP001589700">
    <property type="component" value="Unassembled WGS sequence"/>
</dbReference>
<dbReference type="Gene3D" id="3.40.190.10">
    <property type="entry name" value="Periplasmic binding protein-like II"/>
    <property type="match status" value="1"/>
</dbReference>
<keyword evidence="9" id="KW-1185">Reference proteome</keyword>
<dbReference type="PIRSF" id="PIRSF002741">
    <property type="entry name" value="MppA"/>
    <property type="match status" value="1"/>
</dbReference>
<evidence type="ECO:0000256" key="5">
    <source>
        <dbReference type="SAM" id="MobiDB-lite"/>
    </source>
</evidence>
<protein>
    <submittedName>
        <fullName evidence="8">ABC transporter substrate-binding protein</fullName>
    </submittedName>
</protein>